<evidence type="ECO:0000313" key="10">
    <source>
        <dbReference type="EMBL" id="OWA52745.1"/>
    </source>
</evidence>
<feature type="region of interest" description="Disordered" evidence="8">
    <location>
        <begin position="1"/>
        <end position="51"/>
    </location>
</feature>
<keyword evidence="2" id="KW-0221">Differentiation</keyword>
<dbReference type="PROSITE" id="PS50888">
    <property type="entry name" value="BHLH"/>
    <property type="match status" value="1"/>
</dbReference>
<dbReference type="SMART" id="SM00353">
    <property type="entry name" value="HLH"/>
    <property type="match status" value="1"/>
</dbReference>
<evidence type="ECO:0000256" key="3">
    <source>
        <dbReference type="ARBA" id="ARBA00022902"/>
    </source>
</evidence>
<dbReference type="GO" id="GO:0007423">
    <property type="term" value="P:sensory organ development"/>
    <property type="evidence" value="ECO:0007669"/>
    <property type="project" value="TreeGrafter"/>
</dbReference>
<dbReference type="GO" id="GO:0070888">
    <property type="term" value="F:E-box binding"/>
    <property type="evidence" value="ECO:0007669"/>
    <property type="project" value="TreeGrafter"/>
</dbReference>
<dbReference type="InterPro" id="IPR036638">
    <property type="entry name" value="HLH_DNA-bd_sf"/>
</dbReference>
<dbReference type="GO" id="GO:0000981">
    <property type="term" value="F:DNA-binding transcription factor activity, RNA polymerase II-specific"/>
    <property type="evidence" value="ECO:0007669"/>
    <property type="project" value="TreeGrafter"/>
</dbReference>
<evidence type="ECO:0000256" key="4">
    <source>
        <dbReference type="ARBA" id="ARBA00023015"/>
    </source>
</evidence>
<evidence type="ECO:0000256" key="7">
    <source>
        <dbReference type="ARBA" id="ARBA00023242"/>
    </source>
</evidence>
<evidence type="ECO:0000256" key="1">
    <source>
        <dbReference type="ARBA" id="ARBA00022473"/>
    </source>
</evidence>
<accession>A0A9X6RM67</accession>
<proteinExistence type="predicted"/>
<keyword evidence="5" id="KW-0238">DNA-binding</keyword>
<dbReference type="CDD" id="cd11427">
    <property type="entry name" value="bHLH_TS_NeuroD"/>
    <property type="match status" value="1"/>
</dbReference>
<comment type="caution">
    <text evidence="10">The sequence shown here is derived from an EMBL/GenBank/DDBJ whole genome shotgun (WGS) entry which is preliminary data.</text>
</comment>
<dbReference type="AlphaFoldDB" id="A0A9X6RM67"/>
<dbReference type="GO" id="GO:0061564">
    <property type="term" value="P:axon development"/>
    <property type="evidence" value="ECO:0007669"/>
    <property type="project" value="TreeGrafter"/>
</dbReference>
<sequence>MTTTEDGEDAYPVAPQQPPLKKKRGPKKKVWSPQVREQRQRIRRGRANTRERQRMHGLNHSLELLRNVCPLLANQRLSKIDTLRLARNYIKALSEILENGKEPEILDYARTLTKDLSQGTVNLIAGHLQVSPHLLWYPEHSFSADHFFHDFHPRHSYLISNPLDVVPAGFQTYSGAVPPHQFGSAVVSGTDVALEHHPFPAFHSPEEAPTSSNDSFYMTPHRPCHASGHWSSVYPG</sequence>
<keyword evidence="1" id="KW-0217">Developmental protein</keyword>
<evidence type="ECO:0000256" key="2">
    <source>
        <dbReference type="ARBA" id="ARBA00022782"/>
    </source>
</evidence>
<protein>
    <submittedName>
        <fullName evidence="10">Neurogenic differentiation factor 1</fullName>
    </submittedName>
</protein>
<dbReference type="SUPFAM" id="SSF47459">
    <property type="entry name" value="HLH, helix-loop-helix DNA-binding domain"/>
    <property type="match status" value="1"/>
</dbReference>
<organism evidence="10 11">
    <name type="scientific">Hypsibius exemplaris</name>
    <name type="common">Freshwater tardigrade</name>
    <dbReference type="NCBI Taxonomy" id="2072580"/>
    <lineage>
        <taxon>Eukaryota</taxon>
        <taxon>Metazoa</taxon>
        <taxon>Ecdysozoa</taxon>
        <taxon>Tardigrada</taxon>
        <taxon>Eutardigrada</taxon>
        <taxon>Parachela</taxon>
        <taxon>Hypsibioidea</taxon>
        <taxon>Hypsibiidae</taxon>
        <taxon>Hypsibius</taxon>
    </lineage>
</organism>
<dbReference type="Pfam" id="PF12533">
    <property type="entry name" value="Neuro_bHLH"/>
    <property type="match status" value="1"/>
</dbReference>
<dbReference type="InterPro" id="IPR050359">
    <property type="entry name" value="bHLH_transcription_factors"/>
</dbReference>
<dbReference type="Proteomes" id="UP000192578">
    <property type="component" value="Unassembled WGS sequence"/>
</dbReference>
<feature type="compositionally biased region" description="Basic residues" evidence="8">
    <location>
        <begin position="20"/>
        <end position="30"/>
    </location>
</feature>
<keyword evidence="3" id="KW-0524">Neurogenesis</keyword>
<name>A0A9X6RM67_HYPEX</name>
<evidence type="ECO:0000256" key="5">
    <source>
        <dbReference type="ARBA" id="ARBA00023125"/>
    </source>
</evidence>
<dbReference type="GO" id="GO:0046983">
    <property type="term" value="F:protein dimerization activity"/>
    <property type="evidence" value="ECO:0007669"/>
    <property type="project" value="InterPro"/>
</dbReference>
<dbReference type="Pfam" id="PF00010">
    <property type="entry name" value="HLH"/>
    <property type="match status" value="1"/>
</dbReference>
<dbReference type="Gene3D" id="4.10.280.10">
    <property type="entry name" value="Helix-loop-helix DNA-binding domain"/>
    <property type="match status" value="1"/>
</dbReference>
<dbReference type="GO" id="GO:0045944">
    <property type="term" value="P:positive regulation of transcription by RNA polymerase II"/>
    <property type="evidence" value="ECO:0007669"/>
    <property type="project" value="TreeGrafter"/>
</dbReference>
<gene>
    <name evidence="10" type="ORF">BV898_17188</name>
</gene>
<feature type="domain" description="BHLH" evidence="9">
    <location>
        <begin position="42"/>
        <end position="93"/>
    </location>
</feature>
<evidence type="ECO:0000256" key="6">
    <source>
        <dbReference type="ARBA" id="ARBA00023163"/>
    </source>
</evidence>
<dbReference type="GO" id="GO:0005634">
    <property type="term" value="C:nucleus"/>
    <property type="evidence" value="ECO:0007669"/>
    <property type="project" value="TreeGrafter"/>
</dbReference>
<dbReference type="EMBL" id="MTYJ01000284">
    <property type="protein sequence ID" value="OWA52745.1"/>
    <property type="molecule type" value="Genomic_DNA"/>
</dbReference>
<keyword evidence="7" id="KW-0539">Nucleus</keyword>
<keyword evidence="4" id="KW-0805">Transcription regulation</keyword>
<dbReference type="InterPro" id="IPR011598">
    <property type="entry name" value="bHLH_dom"/>
</dbReference>
<evidence type="ECO:0000259" key="9">
    <source>
        <dbReference type="PROSITE" id="PS50888"/>
    </source>
</evidence>
<evidence type="ECO:0000313" key="11">
    <source>
        <dbReference type="Proteomes" id="UP000192578"/>
    </source>
</evidence>
<reference evidence="11" key="1">
    <citation type="submission" date="2017-01" db="EMBL/GenBank/DDBJ databases">
        <title>Comparative genomics of anhydrobiosis in the tardigrade Hypsibius dujardini.</title>
        <authorList>
            <person name="Yoshida Y."/>
            <person name="Koutsovoulos G."/>
            <person name="Laetsch D."/>
            <person name="Stevens L."/>
            <person name="Kumar S."/>
            <person name="Horikawa D."/>
            <person name="Ishino K."/>
            <person name="Komine S."/>
            <person name="Tomita M."/>
            <person name="Blaxter M."/>
            <person name="Arakawa K."/>
        </authorList>
    </citation>
    <scope>NUCLEOTIDE SEQUENCE [LARGE SCALE GENOMIC DNA]</scope>
    <source>
        <strain evidence="11">Z151</strain>
    </source>
</reference>
<dbReference type="PANTHER" id="PTHR19290">
    <property type="entry name" value="BASIC HELIX-LOOP-HELIX PROTEIN NEUROGENIN-RELATED"/>
    <property type="match status" value="1"/>
</dbReference>
<keyword evidence="6" id="KW-0804">Transcription</keyword>
<dbReference type="InterPro" id="IPR022575">
    <property type="entry name" value="NeuroD_DUF"/>
</dbReference>
<evidence type="ECO:0000256" key="8">
    <source>
        <dbReference type="SAM" id="MobiDB-lite"/>
    </source>
</evidence>
<keyword evidence="11" id="KW-1185">Reference proteome</keyword>
<dbReference type="PANTHER" id="PTHR19290:SF134">
    <property type="entry name" value="NEUROGENIC DIFFERENTIATION FACTOR 1"/>
    <property type="match status" value="1"/>
</dbReference>
<dbReference type="OrthoDB" id="10039134at2759"/>